<evidence type="ECO:0000259" key="10">
    <source>
        <dbReference type="PROSITE" id="PS50011"/>
    </source>
</evidence>
<dbReference type="Gene3D" id="1.10.510.10">
    <property type="entry name" value="Transferase(Phosphotransferase) domain 1"/>
    <property type="match status" value="2"/>
</dbReference>
<dbReference type="PROSITE" id="PS50011">
    <property type="entry name" value="PROTEIN_KINASE_DOM"/>
    <property type="match status" value="1"/>
</dbReference>
<keyword evidence="12" id="KW-1185">Reference proteome</keyword>
<feature type="region of interest" description="Disordered" evidence="9">
    <location>
        <begin position="694"/>
        <end position="748"/>
    </location>
</feature>
<dbReference type="GO" id="GO:0004674">
    <property type="term" value="F:protein serine/threonine kinase activity"/>
    <property type="evidence" value="ECO:0007669"/>
    <property type="project" value="UniProtKB-KW"/>
</dbReference>
<keyword evidence="6" id="KW-0067">ATP-binding</keyword>
<dbReference type="GO" id="GO:0005634">
    <property type="term" value="C:nucleus"/>
    <property type="evidence" value="ECO:0007669"/>
    <property type="project" value="TreeGrafter"/>
</dbReference>
<feature type="compositionally biased region" description="Low complexity" evidence="9">
    <location>
        <begin position="122"/>
        <end position="134"/>
    </location>
</feature>
<dbReference type="SUPFAM" id="SSF56112">
    <property type="entry name" value="Protein kinase-like (PK-like)"/>
    <property type="match status" value="1"/>
</dbReference>
<dbReference type="AlphaFoldDB" id="A0A067TZP7"/>
<evidence type="ECO:0000256" key="9">
    <source>
        <dbReference type="SAM" id="MobiDB-lite"/>
    </source>
</evidence>
<dbReference type="GO" id="GO:0005737">
    <property type="term" value="C:cytoplasm"/>
    <property type="evidence" value="ECO:0007669"/>
    <property type="project" value="TreeGrafter"/>
</dbReference>
<dbReference type="PANTHER" id="PTHR47634">
    <property type="entry name" value="PROTEIN KINASE DOMAIN-CONTAINING PROTEIN-RELATED"/>
    <property type="match status" value="1"/>
</dbReference>
<evidence type="ECO:0000256" key="8">
    <source>
        <dbReference type="ARBA" id="ARBA00048679"/>
    </source>
</evidence>
<proteinExistence type="predicted"/>
<dbReference type="InterPro" id="IPR000719">
    <property type="entry name" value="Prot_kinase_dom"/>
</dbReference>
<dbReference type="InterPro" id="IPR011009">
    <property type="entry name" value="Kinase-like_dom_sf"/>
</dbReference>
<keyword evidence="2" id="KW-0723">Serine/threonine-protein kinase</keyword>
<sequence>MAGIEGAAIGAAVSVGVAAYNANSGFSGRHDHSHDAQAAETRRLVDDFEKLRKTGDIADEDYGEYVEKKESAIEASKAYRDSISDYKETDSRNLIKKLKKKQEVRKKKREVRKANQGLQDHYYYSSSGGSDVSSIEVQAGSPPESRSIRDWVTKLPFNDDIEIKRGHHLKGEQGDTEDGHHHHVKVGDKFSEGRYVIVQKLHRSNFSSVWLAKDQKLTRHVALEVVKSGPRHTEAALDEIKLHQRLFTSSSPPMASTSSNLNSPSFVPHTHPGRSHIISFLDHFLHKGKYGAHVCMVFEVPGDSLLDLMERHRRKGVPIPLVKQIAKQISLALDYMHRCCGIIHTDLQPENVLICLDDDGDTGLGQFLTSAKEDRLIMQRWKASDLANDSGQLSLETKGIISPVPMQPELVSVQAHVTGSGEVAGPSKPTNRRLDQQYRDRLESSDDLTASDKITVKVAGLGRATWIERHFTEDIQTKEYRCLEVILGAEWNSSADLWSMACLLFELITGGDYLFDPASGPNYSVDEDHVAQIIELLGENIPQNVALSGKYSSEIFNCEGKLRNITKLRYWLLDAVLHEKYLLPKDEAEAVATFVTPTLHPDPHRRATASELVRQEWLQHTVVQGEINVILWTGAGSSSKQQNTVSRTLVDLGLWGLRESAIEKRNQIERDVMRPVNHSVLNDDTVAKLKDQTMAGGSVSSSAFDSDPNLRDTTTVAESSVSSKKNTLSGASRSIVRVSTSPATNRIP</sequence>
<evidence type="ECO:0000256" key="4">
    <source>
        <dbReference type="ARBA" id="ARBA00022741"/>
    </source>
</evidence>
<dbReference type="Pfam" id="PF00069">
    <property type="entry name" value="Pkinase"/>
    <property type="match status" value="2"/>
</dbReference>
<feature type="domain" description="Protein kinase" evidence="10">
    <location>
        <begin position="195"/>
        <end position="618"/>
    </location>
</feature>
<name>A0A067TZP7_GALM3</name>
<keyword evidence="4" id="KW-0547">Nucleotide-binding</keyword>
<keyword evidence="5" id="KW-0418">Kinase</keyword>
<feature type="compositionally biased region" description="Polar residues" evidence="9">
    <location>
        <begin position="711"/>
        <end position="748"/>
    </location>
</feature>
<comment type="catalytic activity">
    <reaction evidence="7">
        <text>L-threonyl-[protein] + ATP = O-phospho-L-threonyl-[protein] + ADP + H(+)</text>
        <dbReference type="Rhea" id="RHEA:46608"/>
        <dbReference type="Rhea" id="RHEA-COMP:11060"/>
        <dbReference type="Rhea" id="RHEA-COMP:11605"/>
        <dbReference type="ChEBI" id="CHEBI:15378"/>
        <dbReference type="ChEBI" id="CHEBI:30013"/>
        <dbReference type="ChEBI" id="CHEBI:30616"/>
        <dbReference type="ChEBI" id="CHEBI:61977"/>
        <dbReference type="ChEBI" id="CHEBI:456216"/>
        <dbReference type="EC" id="2.7.11.1"/>
    </reaction>
</comment>
<dbReference type="HOGENOM" id="CLU_371728_0_0_1"/>
<evidence type="ECO:0000256" key="1">
    <source>
        <dbReference type="ARBA" id="ARBA00012513"/>
    </source>
</evidence>
<evidence type="ECO:0000313" key="11">
    <source>
        <dbReference type="EMBL" id="KDR84538.1"/>
    </source>
</evidence>
<comment type="catalytic activity">
    <reaction evidence="8">
        <text>L-seryl-[protein] + ATP = O-phospho-L-seryl-[protein] + ADP + H(+)</text>
        <dbReference type="Rhea" id="RHEA:17989"/>
        <dbReference type="Rhea" id="RHEA-COMP:9863"/>
        <dbReference type="Rhea" id="RHEA-COMP:11604"/>
        <dbReference type="ChEBI" id="CHEBI:15378"/>
        <dbReference type="ChEBI" id="CHEBI:29999"/>
        <dbReference type="ChEBI" id="CHEBI:30616"/>
        <dbReference type="ChEBI" id="CHEBI:83421"/>
        <dbReference type="ChEBI" id="CHEBI:456216"/>
        <dbReference type="EC" id="2.7.11.1"/>
    </reaction>
</comment>
<organism evidence="11 12">
    <name type="scientific">Galerina marginata (strain CBS 339.88)</name>
    <dbReference type="NCBI Taxonomy" id="685588"/>
    <lineage>
        <taxon>Eukaryota</taxon>
        <taxon>Fungi</taxon>
        <taxon>Dikarya</taxon>
        <taxon>Basidiomycota</taxon>
        <taxon>Agaricomycotina</taxon>
        <taxon>Agaricomycetes</taxon>
        <taxon>Agaricomycetidae</taxon>
        <taxon>Agaricales</taxon>
        <taxon>Agaricineae</taxon>
        <taxon>Strophariaceae</taxon>
        <taxon>Galerina</taxon>
    </lineage>
</organism>
<dbReference type="GO" id="GO:0050684">
    <property type="term" value="P:regulation of mRNA processing"/>
    <property type="evidence" value="ECO:0007669"/>
    <property type="project" value="TreeGrafter"/>
</dbReference>
<dbReference type="SMART" id="SM00220">
    <property type="entry name" value="S_TKc"/>
    <property type="match status" value="1"/>
</dbReference>
<dbReference type="Proteomes" id="UP000027222">
    <property type="component" value="Unassembled WGS sequence"/>
</dbReference>
<evidence type="ECO:0000256" key="6">
    <source>
        <dbReference type="ARBA" id="ARBA00022840"/>
    </source>
</evidence>
<evidence type="ECO:0000256" key="3">
    <source>
        <dbReference type="ARBA" id="ARBA00022679"/>
    </source>
</evidence>
<dbReference type="GO" id="GO:0005524">
    <property type="term" value="F:ATP binding"/>
    <property type="evidence" value="ECO:0007669"/>
    <property type="project" value="UniProtKB-KW"/>
</dbReference>
<dbReference type="PANTHER" id="PTHR47634:SF9">
    <property type="entry name" value="PROTEIN KINASE DOMAIN-CONTAINING PROTEIN-RELATED"/>
    <property type="match status" value="1"/>
</dbReference>
<gene>
    <name evidence="11" type="ORF">GALMADRAFT_133811</name>
</gene>
<dbReference type="InterPro" id="IPR051334">
    <property type="entry name" value="SRPK"/>
</dbReference>
<dbReference type="STRING" id="685588.A0A067TZP7"/>
<dbReference type="EC" id="2.7.11.1" evidence="1"/>
<protein>
    <recommendedName>
        <fullName evidence="1">non-specific serine/threonine protein kinase</fullName>
        <ecNumber evidence="1">2.7.11.1</ecNumber>
    </recommendedName>
</protein>
<reference evidence="12" key="1">
    <citation type="journal article" date="2014" name="Proc. Natl. Acad. Sci. U.S.A.">
        <title>Extensive sampling of basidiomycete genomes demonstrates inadequacy of the white-rot/brown-rot paradigm for wood decay fungi.</title>
        <authorList>
            <person name="Riley R."/>
            <person name="Salamov A.A."/>
            <person name="Brown D.W."/>
            <person name="Nagy L.G."/>
            <person name="Floudas D."/>
            <person name="Held B.W."/>
            <person name="Levasseur A."/>
            <person name="Lombard V."/>
            <person name="Morin E."/>
            <person name="Otillar R."/>
            <person name="Lindquist E.A."/>
            <person name="Sun H."/>
            <person name="LaButti K.M."/>
            <person name="Schmutz J."/>
            <person name="Jabbour D."/>
            <person name="Luo H."/>
            <person name="Baker S.E."/>
            <person name="Pisabarro A.G."/>
            <person name="Walton J.D."/>
            <person name="Blanchette R.A."/>
            <person name="Henrissat B."/>
            <person name="Martin F."/>
            <person name="Cullen D."/>
            <person name="Hibbett D.S."/>
            <person name="Grigoriev I.V."/>
        </authorList>
    </citation>
    <scope>NUCLEOTIDE SEQUENCE [LARGE SCALE GENOMIC DNA]</scope>
    <source>
        <strain evidence="12">CBS 339.88</strain>
    </source>
</reference>
<dbReference type="OrthoDB" id="2649at2759"/>
<feature type="region of interest" description="Disordered" evidence="9">
    <location>
        <begin position="122"/>
        <end position="146"/>
    </location>
</feature>
<evidence type="ECO:0000256" key="2">
    <source>
        <dbReference type="ARBA" id="ARBA00022527"/>
    </source>
</evidence>
<dbReference type="EMBL" id="KL142368">
    <property type="protein sequence ID" value="KDR84538.1"/>
    <property type="molecule type" value="Genomic_DNA"/>
</dbReference>
<evidence type="ECO:0000256" key="7">
    <source>
        <dbReference type="ARBA" id="ARBA00047899"/>
    </source>
</evidence>
<accession>A0A067TZP7</accession>
<dbReference type="GO" id="GO:0000245">
    <property type="term" value="P:spliceosomal complex assembly"/>
    <property type="evidence" value="ECO:0007669"/>
    <property type="project" value="TreeGrafter"/>
</dbReference>
<dbReference type="Gene3D" id="3.30.200.20">
    <property type="entry name" value="Phosphorylase Kinase, domain 1"/>
    <property type="match status" value="1"/>
</dbReference>
<dbReference type="FunFam" id="1.10.510.10:FF:000275">
    <property type="entry name" value="SRSF protein kinase 2 isoform X3"/>
    <property type="match status" value="1"/>
</dbReference>
<evidence type="ECO:0000313" key="12">
    <source>
        <dbReference type="Proteomes" id="UP000027222"/>
    </source>
</evidence>
<evidence type="ECO:0000256" key="5">
    <source>
        <dbReference type="ARBA" id="ARBA00022777"/>
    </source>
</evidence>
<keyword evidence="3" id="KW-0808">Transferase</keyword>